<evidence type="ECO:0000259" key="8">
    <source>
        <dbReference type="PROSITE" id="PS51782"/>
    </source>
</evidence>
<comment type="caution">
    <text evidence="10">The sequence shown here is derived from an EMBL/GenBank/DDBJ whole genome shotgun (WGS) entry which is preliminary data.</text>
</comment>
<dbReference type="SUPFAM" id="SSF54106">
    <property type="entry name" value="LysM domain"/>
    <property type="match status" value="5"/>
</dbReference>
<evidence type="ECO:0000256" key="7">
    <source>
        <dbReference type="ARBA" id="ARBA00023316"/>
    </source>
</evidence>
<accession>A0A177KMJ0</accession>
<comment type="similarity">
    <text evidence="1">Belongs to the peptidase C40 family.</text>
</comment>
<keyword evidence="7" id="KW-0961">Cell wall biogenesis/degradation</keyword>
<dbReference type="SUPFAM" id="SSF54001">
    <property type="entry name" value="Cysteine proteinases"/>
    <property type="match status" value="1"/>
</dbReference>
<dbReference type="GO" id="GO:0071555">
    <property type="term" value="P:cell wall organization"/>
    <property type="evidence" value="ECO:0007669"/>
    <property type="project" value="UniProtKB-KW"/>
</dbReference>
<dbReference type="InterPro" id="IPR000064">
    <property type="entry name" value="NLP_P60_dom"/>
</dbReference>
<dbReference type="PROSITE" id="PS51782">
    <property type="entry name" value="LYSM"/>
    <property type="match status" value="5"/>
</dbReference>
<evidence type="ECO:0000256" key="4">
    <source>
        <dbReference type="ARBA" id="ARBA00022737"/>
    </source>
</evidence>
<keyword evidence="2" id="KW-0645">Protease</keyword>
<dbReference type="PROSITE" id="PS51935">
    <property type="entry name" value="NLPC_P60"/>
    <property type="match status" value="1"/>
</dbReference>
<evidence type="ECO:0000259" key="9">
    <source>
        <dbReference type="PROSITE" id="PS51935"/>
    </source>
</evidence>
<evidence type="ECO:0000256" key="3">
    <source>
        <dbReference type="ARBA" id="ARBA00022729"/>
    </source>
</evidence>
<feature type="domain" description="NlpC/P60" evidence="9">
    <location>
        <begin position="369"/>
        <end position="490"/>
    </location>
</feature>
<dbReference type="Pfam" id="PF00877">
    <property type="entry name" value="NLPC_P60"/>
    <property type="match status" value="1"/>
</dbReference>
<dbReference type="Gene3D" id="3.10.350.10">
    <property type="entry name" value="LysM domain"/>
    <property type="match status" value="5"/>
</dbReference>
<dbReference type="GO" id="GO:0008234">
    <property type="term" value="F:cysteine-type peptidase activity"/>
    <property type="evidence" value="ECO:0007669"/>
    <property type="project" value="UniProtKB-KW"/>
</dbReference>
<evidence type="ECO:0000256" key="5">
    <source>
        <dbReference type="ARBA" id="ARBA00022801"/>
    </source>
</evidence>
<feature type="domain" description="LysM" evidence="8">
    <location>
        <begin position="174"/>
        <end position="217"/>
    </location>
</feature>
<protein>
    <recommendedName>
        <fullName evidence="12">Peptidoglycan endopeptidase</fullName>
    </recommendedName>
</protein>
<evidence type="ECO:0000313" key="10">
    <source>
        <dbReference type="EMBL" id="OAH54579.1"/>
    </source>
</evidence>
<dbReference type="Proteomes" id="UP000077271">
    <property type="component" value="Unassembled WGS sequence"/>
</dbReference>
<evidence type="ECO:0000256" key="6">
    <source>
        <dbReference type="ARBA" id="ARBA00022807"/>
    </source>
</evidence>
<dbReference type="InterPro" id="IPR036779">
    <property type="entry name" value="LysM_dom_sf"/>
</dbReference>
<reference evidence="10 11" key="1">
    <citation type="submission" date="2016-01" db="EMBL/GenBank/DDBJ databases">
        <title>Investigation of taxonomic status of Bacillus aminovorans.</title>
        <authorList>
            <person name="Verma A."/>
            <person name="Pal Y."/>
            <person name="Krishnamurthi S."/>
        </authorList>
    </citation>
    <scope>NUCLEOTIDE SEQUENCE [LARGE SCALE GENOMIC DNA]</scope>
    <source>
        <strain evidence="10 11">DSM 4337</strain>
    </source>
</reference>
<dbReference type="GO" id="GO:0006508">
    <property type="term" value="P:proteolysis"/>
    <property type="evidence" value="ECO:0007669"/>
    <property type="project" value="UniProtKB-KW"/>
</dbReference>
<keyword evidence="3" id="KW-0732">Signal</keyword>
<dbReference type="EMBL" id="LQWZ01000033">
    <property type="protein sequence ID" value="OAH54579.1"/>
    <property type="molecule type" value="Genomic_DNA"/>
</dbReference>
<dbReference type="GO" id="GO:0008932">
    <property type="term" value="F:lytic endotransglycosylase activity"/>
    <property type="evidence" value="ECO:0007669"/>
    <property type="project" value="TreeGrafter"/>
</dbReference>
<sequence>MNKTVVSLTTAAFISTGAAAVAEASELYTVKEGDTLFSIANQYKITVVQLMEMNELSSDRLSINDELIVSEEKQGEETSAAIETERAVEEQEAVTNEQIEESTVVSAAAVSTYTVKSGDSLGLIASRYKTTVASLKQLNGLKSDAIYVGQKLKVSGTAPKPTTSKPSTTTTSTSTYIVKSGDSLGVIASRYKTTAASLKQLNGLTSDVIYVGQKLKVSGEGATTSPTTSKPSTTTTTTGTYVVKSGDSLGLIASSYKTTVASLKQLNGLTSDVIYVGQKLKVNGKSTPSTSKPSTTVPSTTGGTYIVKSGDSLSIIASRNGMTVSALKQMNGLKSDVIFVGQKLKVAAGSKDGTTTEPVNVGNPSSSGSYSSSGLLRIANSMLGVPYVWGGSSSSGFDCSGFIYYAYKQAGKSVTRTNTEGFYSRSYEISSPKAGDLVFFSNTYKKGISHMGIYIGGNQFIHASSSQGVTVSSLDNSYFASKFDSFKRFY</sequence>
<dbReference type="AlphaFoldDB" id="A0A177KMJ0"/>
<dbReference type="Pfam" id="PF01476">
    <property type="entry name" value="LysM"/>
    <property type="match status" value="5"/>
</dbReference>
<dbReference type="CDD" id="cd00118">
    <property type="entry name" value="LysM"/>
    <property type="match status" value="5"/>
</dbReference>
<keyword evidence="6" id="KW-0788">Thiol protease</keyword>
<feature type="domain" description="LysM" evidence="8">
    <location>
        <begin position="111"/>
        <end position="154"/>
    </location>
</feature>
<dbReference type="SMART" id="SM00257">
    <property type="entry name" value="LysM"/>
    <property type="match status" value="5"/>
</dbReference>
<keyword evidence="4" id="KW-0677">Repeat</keyword>
<keyword evidence="5" id="KW-0378">Hydrolase</keyword>
<dbReference type="PANTHER" id="PTHR33734:SF22">
    <property type="entry name" value="MEMBRANE-BOUND LYTIC MUREIN TRANSGLYCOSYLASE D"/>
    <property type="match status" value="1"/>
</dbReference>
<evidence type="ECO:0008006" key="12">
    <source>
        <dbReference type="Google" id="ProtNLM"/>
    </source>
</evidence>
<dbReference type="PANTHER" id="PTHR33734">
    <property type="entry name" value="LYSM DOMAIN-CONTAINING GPI-ANCHORED PROTEIN 2"/>
    <property type="match status" value="1"/>
</dbReference>
<feature type="domain" description="LysM" evidence="8">
    <location>
        <begin position="26"/>
        <end position="69"/>
    </location>
</feature>
<evidence type="ECO:0000313" key="11">
    <source>
        <dbReference type="Proteomes" id="UP000077271"/>
    </source>
</evidence>
<dbReference type="OrthoDB" id="9813368at2"/>
<organism evidence="10 11">
    <name type="scientific">Domibacillus aminovorans</name>
    <dbReference type="NCBI Taxonomy" id="29332"/>
    <lineage>
        <taxon>Bacteria</taxon>
        <taxon>Bacillati</taxon>
        <taxon>Bacillota</taxon>
        <taxon>Bacilli</taxon>
        <taxon>Bacillales</taxon>
        <taxon>Bacillaceae</taxon>
        <taxon>Domibacillus</taxon>
    </lineage>
</organism>
<dbReference type="InterPro" id="IPR018392">
    <property type="entry name" value="LysM"/>
</dbReference>
<name>A0A177KMJ0_9BACI</name>
<evidence type="ECO:0000256" key="1">
    <source>
        <dbReference type="ARBA" id="ARBA00007074"/>
    </source>
</evidence>
<feature type="domain" description="LysM" evidence="8">
    <location>
        <begin position="303"/>
        <end position="346"/>
    </location>
</feature>
<proteinExistence type="inferred from homology"/>
<feature type="domain" description="LysM" evidence="8">
    <location>
        <begin position="239"/>
        <end position="282"/>
    </location>
</feature>
<dbReference type="InterPro" id="IPR038765">
    <property type="entry name" value="Papain-like_cys_pep_sf"/>
</dbReference>
<dbReference type="Gene3D" id="3.90.1720.10">
    <property type="entry name" value="endopeptidase domain like (from Nostoc punctiforme)"/>
    <property type="match status" value="1"/>
</dbReference>
<dbReference type="RefSeq" id="WP_063975190.1">
    <property type="nucleotide sequence ID" value="NZ_LQWZ01000033.1"/>
</dbReference>
<evidence type="ECO:0000256" key="2">
    <source>
        <dbReference type="ARBA" id="ARBA00022670"/>
    </source>
</evidence>
<gene>
    <name evidence="10" type="ORF">AWH48_08285</name>
</gene>